<feature type="coiled-coil region" evidence="1">
    <location>
        <begin position="15"/>
        <end position="49"/>
    </location>
</feature>
<comment type="caution">
    <text evidence="2">The sequence shown here is derived from an EMBL/GenBank/DDBJ whole genome shotgun (WGS) entry which is preliminary data.</text>
</comment>
<dbReference type="EMBL" id="MU863925">
    <property type="protein sequence ID" value="KAK4199933.1"/>
    <property type="molecule type" value="Genomic_DNA"/>
</dbReference>
<protein>
    <submittedName>
        <fullName evidence="2">Uncharacterized protein</fullName>
    </submittedName>
</protein>
<accession>A0AAN6XGV7</accession>
<reference evidence="2" key="2">
    <citation type="submission" date="2023-05" db="EMBL/GenBank/DDBJ databases">
        <authorList>
            <consortium name="Lawrence Berkeley National Laboratory"/>
            <person name="Steindorff A."/>
            <person name="Hensen N."/>
            <person name="Bonometti L."/>
            <person name="Westerberg I."/>
            <person name="Brannstrom I.O."/>
            <person name="Guillou S."/>
            <person name="Cros-Aarteil S."/>
            <person name="Calhoun S."/>
            <person name="Haridas S."/>
            <person name="Kuo A."/>
            <person name="Mondo S."/>
            <person name="Pangilinan J."/>
            <person name="Riley R."/>
            <person name="Labutti K."/>
            <person name="Andreopoulos B."/>
            <person name="Lipzen A."/>
            <person name="Chen C."/>
            <person name="Yanf M."/>
            <person name="Daum C."/>
            <person name="Ng V."/>
            <person name="Clum A."/>
            <person name="Ohm R."/>
            <person name="Martin F."/>
            <person name="Silar P."/>
            <person name="Natvig D."/>
            <person name="Lalanne C."/>
            <person name="Gautier V."/>
            <person name="Ament-Velasquez S.L."/>
            <person name="Kruys A."/>
            <person name="Hutchinson M.I."/>
            <person name="Powell A.J."/>
            <person name="Barry K."/>
            <person name="Miller A.N."/>
            <person name="Grigoriev I.V."/>
            <person name="Debuchy R."/>
            <person name="Gladieux P."/>
            <person name="Thoren M.H."/>
            <person name="Johannesson H."/>
        </authorList>
    </citation>
    <scope>NUCLEOTIDE SEQUENCE</scope>
    <source>
        <strain evidence="2">CBS 315.58</strain>
    </source>
</reference>
<evidence type="ECO:0000313" key="3">
    <source>
        <dbReference type="Proteomes" id="UP001303160"/>
    </source>
</evidence>
<keyword evidence="1" id="KW-0175">Coiled coil</keyword>
<name>A0AAN6XGV7_9PEZI</name>
<dbReference type="Proteomes" id="UP001303160">
    <property type="component" value="Unassembled WGS sequence"/>
</dbReference>
<evidence type="ECO:0000256" key="1">
    <source>
        <dbReference type="SAM" id="Coils"/>
    </source>
</evidence>
<sequence>MEPQAPDWRAVLAKIQSYRDVIQDKASEVHELKAENQSLKEQLSSSARTASSWALDPRNMFSRHHVQIEDSDQDIEDTEAKYKTRIQALEESLRHYEKRFTKHRKVIQEQADELQQLRNLIQQEPSRYQKVSDNEIKNGLSQLKFLVRQFVQNHLRHSISGDAVHSSTLTRLLPLSMRRHLPSANLCPVVLEAAIWSYLYSGIFQYHADLWAGPLGVQFCDTMQKVSNAIKTSNQNTEVSETTYAEFNEWRARGVSFLLSSLDFDAGLHRTVIQFRDTVLVVLAKDHRDQATIEAAKEILLLAARLNNWLRSSKAQFTVFLTHLPNAQCPLTTLFPLDPEIMEPYRNLPTPPQGNDGSEPVIVAGAVSPGIHKRGTADGKKYDQRMVLVNAEVLCLHQADQWGRKGSGVQDL</sequence>
<feature type="coiled-coil region" evidence="1">
    <location>
        <begin position="79"/>
        <end position="124"/>
    </location>
</feature>
<proteinExistence type="predicted"/>
<organism evidence="2 3">
    <name type="scientific">Triangularia verruculosa</name>
    <dbReference type="NCBI Taxonomy" id="2587418"/>
    <lineage>
        <taxon>Eukaryota</taxon>
        <taxon>Fungi</taxon>
        <taxon>Dikarya</taxon>
        <taxon>Ascomycota</taxon>
        <taxon>Pezizomycotina</taxon>
        <taxon>Sordariomycetes</taxon>
        <taxon>Sordariomycetidae</taxon>
        <taxon>Sordariales</taxon>
        <taxon>Podosporaceae</taxon>
        <taxon>Triangularia</taxon>
    </lineage>
</organism>
<dbReference type="SUPFAM" id="SSF46579">
    <property type="entry name" value="Prefoldin"/>
    <property type="match status" value="1"/>
</dbReference>
<dbReference type="AlphaFoldDB" id="A0AAN6XGV7"/>
<keyword evidence="3" id="KW-1185">Reference proteome</keyword>
<gene>
    <name evidence="2" type="ORF">QBC40DRAFT_327683</name>
</gene>
<evidence type="ECO:0000313" key="2">
    <source>
        <dbReference type="EMBL" id="KAK4199933.1"/>
    </source>
</evidence>
<reference evidence="2" key="1">
    <citation type="journal article" date="2023" name="Mol. Phylogenet. Evol.">
        <title>Genome-scale phylogeny and comparative genomics of the fungal order Sordariales.</title>
        <authorList>
            <person name="Hensen N."/>
            <person name="Bonometti L."/>
            <person name="Westerberg I."/>
            <person name="Brannstrom I.O."/>
            <person name="Guillou S."/>
            <person name="Cros-Aarteil S."/>
            <person name="Calhoun S."/>
            <person name="Haridas S."/>
            <person name="Kuo A."/>
            <person name="Mondo S."/>
            <person name="Pangilinan J."/>
            <person name="Riley R."/>
            <person name="LaButti K."/>
            <person name="Andreopoulos B."/>
            <person name="Lipzen A."/>
            <person name="Chen C."/>
            <person name="Yan M."/>
            <person name="Daum C."/>
            <person name="Ng V."/>
            <person name="Clum A."/>
            <person name="Steindorff A."/>
            <person name="Ohm R.A."/>
            <person name="Martin F."/>
            <person name="Silar P."/>
            <person name="Natvig D.O."/>
            <person name="Lalanne C."/>
            <person name="Gautier V."/>
            <person name="Ament-Velasquez S.L."/>
            <person name="Kruys A."/>
            <person name="Hutchinson M.I."/>
            <person name="Powell A.J."/>
            <person name="Barry K."/>
            <person name="Miller A.N."/>
            <person name="Grigoriev I.V."/>
            <person name="Debuchy R."/>
            <person name="Gladieux P."/>
            <person name="Hiltunen Thoren M."/>
            <person name="Johannesson H."/>
        </authorList>
    </citation>
    <scope>NUCLEOTIDE SEQUENCE</scope>
    <source>
        <strain evidence="2">CBS 315.58</strain>
    </source>
</reference>